<name>A0A8T2NTH0_9TELE</name>
<protein>
    <submittedName>
        <fullName evidence="1">Uncharacterized protein</fullName>
    </submittedName>
</protein>
<dbReference type="Proteomes" id="UP000824540">
    <property type="component" value="Unassembled WGS sequence"/>
</dbReference>
<proteinExistence type="predicted"/>
<feature type="non-terminal residue" evidence="1">
    <location>
        <position position="178"/>
    </location>
</feature>
<gene>
    <name evidence="1" type="ORF">JZ751_013630</name>
</gene>
<dbReference type="AlphaFoldDB" id="A0A8T2NTH0"/>
<dbReference type="EMBL" id="JAFBMS010000023">
    <property type="protein sequence ID" value="KAG9343464.1"/>
    <property type="molecule type" value="Genomic_DNA"/>
</dbReference>
<organism evidence="1 2">
    <name type="scientific">Albula glossodonta</name>
    <name type="common">roundjaw bonefish</name>
    <dbReference type="NCBI Taxonomy" id="121402"/>
    <lineage>
        <taxon>Eukaryota</taxon>
        <taxon>Metazoa</taxon>
        <taxon>Chordata</taxon>
        <taxon>Craniata</taxon>
        <taxon>Vertebrata</taxon>
        <taxon>Euteleostomi</taxon>
        <taxon>Actinopterygii</taxon>
        <taxon>Neopterygii</taxon>
        <taxon>Teleostei</taxon>
        <taxon>Albuliformes</taxon>
        <taxon>Albulidae</taxon>
        <taxon>Albula</taxon>
    </lineage>
</organism>
<keyword evidence="2" id="KW-1185">Reference proteome</keyword>
<sequence length="178" mass="19325">MAVWMARSDPPAMSETRVAVLPSLRQSSTTSSVSSSSGSPVSTFTLHCRGHKGVWLSEVGGPPNLNGYPDVNHLCRDVAQRQASLRPTYFEPANAVQVNCGRVRDVGGCQGHAHVVMAQHHALGLPCGARGVDQRAALIRFLARDDVIQLCISRHAWWSTAEVRARARTESRDMASQL</sequence>
<reference evidence="1" key="1">
    <citation type="thesis" date="2021" institute="BYU ScholarsArchive" country="Provo, UT, USA">
        <title>Applications of and Algorithms for Genome Assembly and Genomic Analyses with an Emphasis on Marine Teleosts.</title>
        <authorList>
            <person name="Pickett B.D."/>
        </authorList>
    </citation>
    <scope>NUCLEOTIDE SEQUENCE</scope>
    <source>
        <strain evidence="1">HI-2016</strain>
    </source>
</reference>
<evidence type="ECO:0000313" key="1">
    <source>
        <dbReference type="EMBL" id="KAG9343464.1"/>
    </source>
</evidence>
<evidence type="ECO:0000313" key="2">
    <source>
        <dbReference type="Proteomes" id="UP000824540"/>
    </source>
</evidence>
<accession>A0A8T2NTH0</accession>
<comment type="caution">
    <text evidence="1">The sequence shown here is derived from an EMBL/GenBank/DDBJ whole genome shotgun (WGS) entry which is preliminary data.</text>
</comment>